<protein>
    <submittedName>
        <fullName evidence="2">Uncharacterized protein</fullName>
    </submittedName>
</protein>
<evidence type="ECO:0000313" key="2">
    <source>
        <dbReference type="EMBL" id="GIY04652.1"/>
    </source>
</evidence>
<evidence type="ECO:0000313" key="3">
    <source>
        <dbReference type="Proteomes" id="UP001054945"/>
    </source>
</evidence>
<keyword evidence="3" id="KW-1185">Reference proteome</keyword>
<comment type="caution">
    <text evidence="2">The sequence shown here is derived from an EMBL/GenBank/DDBJ whole genome shotgun (WGS) entry which is preliminary data.</text>
</comment>
<reference evidence="2 3" key="1">
    <citation type="submission" date="2021-06" db="EMBL/GenBank/DDBJ databases">
        <title>Caerostris extrusa draft genome.</title>
        <authorList>
            <person name="Kono N."/>
            <person name="Arakawa K."/>
        </authorList>
    </citation>
    <scope>NUCLEOTIDE SEQUENCE [LARGE SCALE GENOMIC DNA]</scope>
</reference>
<evidence type="ECO:0000256" key="1">
    <source>
        <dbReference type="SAM" id="MobiDB-lite"/>
    </source>
</evidence>
<organism evidence="2 3">
    <name type="scientific">Caerostris extrusa</name>
    <name type="common">Bark spider</name>
    <name type="synonym">Caerostris bankana</name>
    <dbReference type="NCBI Taxonomy" id="172846"/>
    <lineage>
        <taxon>Eukaryota</taxon>
        <taxon>Metazoa</taxon>
        <taxon>Ecdysozoa</taxon>
        <taxon>Arthropoda</taxon>
        <taxon>Chelicerata</taxon>
        <taxon>Arachnida</taxon>
        <taxon>Araneae</taxon>
        <taxon>Araneomorphae</taxon>
        <taxon>Entelegynae</taxon>
        <taxon>Araneoidea</taxon>
        <taxon>Araneidae</taxon>
        <taxon>Caerostris</taxon>
    </lineage>
</organism>
<dbReference type="Proteomes" id="UP001054945">
    <property type="component" value="Unassembled WGS sequence"/>
</dbReference>
<proteinExistence type="predicted"/>
<dbReference type="EMBL" id="BPLR01005739">
    <property type="protein sequence ID" value="GIY04652.1"/>
    <property type="molecule type" value="Genomic_DNA"/>
</dbReference>
<name>A0AAV4Q8W2_CAEEX</name>
<feature type="region of interest" description="Disordered" evidence="1">
    <location>
        <begin position="1"/>
        <end position="35"/>
    </location>
</feature>
<accession>A0AAV4Q8W2</accession>
<gene>
    <name evidence="2" type="ORF">CEXT_741041</name>
</gene>
<dbReference type="AlphaFoldDB" id="A0AAV4Q8W2"/>
<sequence>MSQVESSARGVRNIRKGISRPEMSHIPKAGPRPLRRGLDQKQLSLDCCSPPNLAFWFPEKNKRVHPLKIISVYGFIKDISKNLSI</sequence>